<proteinExistence type="inferred from homology"/>
<comment type="similarity">
    <text evidence="9">Belongs to the methyltransferase superfamily. METTL18 family.</text>
</comment>
<dbReference type="SUPFAM" id="SSF53335">
    <property type="entry name" value="S-adenosyl-L-methionine-dependent methyltransferases"/>
    <property type="match status" value="1"/>
</dbReference>
<keyword evidence="11" id="KW-1185">Reference proteome</keyword>
<dbReference type="CDD" id="cd02440">
    <property type="entry name" value="AdoMet_MTases"/>
    <property type="match status" value="1"/>
</dbReference>
<evidence type="ECO:0000256" key="3">
    <source>
        <dbReference type="ARBA" id="ARBA00012533"/>
    </source>
</evidence>
<keyword evidence="8" id="KW-0539">Nucleus</keyword>
<evidence type="ECO:0000256" key="7">
    <source>
        <dbReference type="ARBA" id="ARBA00022691"/>
    </source>
</evidence>
<evidence type="ECO:0000256" key="6">
    <source>
        <dbReference type="ARBA" id="ARBA00022679"/>
    </source>
</evidence>
<dbReference type="PANTHER" id="PTHR14614">
    <property type="entry name" value="HEPATOCELLULAR CARCINOMA-ASSOCIATED ANTIGEN"/>
    <property type="match status" value="1"/>
</dbReference>
<evidence type="ECO:0000256" key="2">
    <source>
        <dbReference type="ARBA" id="ARBA00004496"/>
    </source>
</evidence>
<dbReference type="Pfam" id="PF10294">
    <property type="entry name" value="Methyltransf_16"/>
    <property type="match status" value="1"/>
</dbReference>
<evidence type="ECO:0000256" key="5">
    <source>
        <dbReference type="ARBA" id="ARBA00022603"/>
    </source>
</evidence>
<dbReference type="Gene3D" id="3.40.50.150">
    <property type="entry name" value="Vaccinia Virus protein VP39"/>
    <property type="match status" value="1"/>
</dbReference>
<dbReference type="InterPro" id="IPR019410">
    <property type="entry name" value="Methyltransf_16"/>
</dbReference>
<keyword evidence="4" id="KW-0963">Cytoplasm</keyword>
<keyword evidence="6" id="KW-0808">Transferase</keyword>
<evidence type="ECO:0000256" key="4">
    <source>
        <dbReference type="ARBA" id="ARBA00022490"/>
    </source>
</evidence>
<dbReference type="InterPro" id="IPR029063">
    <property type="entry name" value="SAM-dependent_MTases_sf"/>
</dbReference>
<accession>A0ABN8ART4</accession>
<evidence type="ECO:0000256" key="1">
    <source>
        <dbReference type="ARBA" id="ARBA00004123"/>
    </source>
</evidence>
<organism evidence="10 11">
    <name type="scientific">Chilo suppressalis</name>
    <name type="common">Asiatic rice borer moth</name>
    <dbReference type="NCBI Taxonomy" id="168631"/>
    <lineage>
        <taxon>Eukaryota</taxon>
        <taxon>Metazoa</taxon>
        <taxon>Ecdysozoa</taxon>
        <taxon>Arthropoda</taxon>
        <taxon>Hexapoda</taxon>
        <taxon>Insecta</taxon>
        <taxon>Pterygota</taxon>
        <taxon>Neoptera</taxon>
        <taxon>Endopterygota</taxon>
        <taxon>Lepidoptera</taxon>
        <taxon>Glossata</taxon>
        <taxon>Ditrysia</taxon>
        <taxon>Pyraloidea</taxon>
        <taxon>Crambidae</taxon>
        <taxon>Crambinae</taxon>
        <taxon>Chilo</taxon>
    </lineage>
</organism>
<name>A0ABN8ART4_CHISP</name>
<evidence type="ECO:0000256" key="8">
    <source>
        <dbReference type="ARBA" id="ARBA00023242"/>
    </source>
</evidence>
<sequence>MSFQFNFSGKQDNHNEPVETNNEIQWFTCEEVVPDQQMIQKLDDHVKQARMFTCGDVEIGHVVVSDAISNMSSKSLQMASKLIIDVKSDLITGQYEGGLKIWECTSDLIQYLIHNENKINFININVLDLGCGAGILGIYSFLKGANVTFQDYNKEVLQYVTIPNVLLNIEDEEERNERVKKCFFYSGDWASFNKTLDKTTSYDLILTSETIYNETNYGKLIKLFEQRLTANGSIYVAAKTCYFGVGGGIRQFEKAIIESSLFQCEVTWKTTSGIQREILKITKK</sequence>
<evidence type="ECO:0000256" key="9">
    <source>
        <dbReference type="ARBA" id="ARBA00038126"/>
    </source>
</evidence>
<dbReference type="EC" id="2.1.1.85" evidence="3"/>
<keyword evidence="7" id="KW-0949">S-adenosyl-L-methionine</keyword>
<dbReference type="EMBL" id="OU963904">
    <property type="protein sequence ID" value="CAH0398430.1"/>
    <property type="molecule type" value="Genomic_DNA"/>
</dbReference>
<evidence type="ECO:0000313" key="10">
    <source>
        <dbReference type="EMBL" id="CAH0398430.1"/>
    </source>
</evidence>
<dbReference type="Proteomes" id="UP001153292">
    <property type="component" value="Chromosome 11"/>
</dbReference>
<reference evidence="10" key="1">
    <citation type="submission" date="2021-12" db="EMBL/GenBank/DDBJ databases">
        <authorList>
            <person name="King R."/>
        </authorList>
    </citation>
    <scope>NUCLEOTIDE SEQUENCE</scope>
</reference>
<gene>
    <name evidence="10" type="ORF">CHILSU_LOCUS1550</name>
</gene>
<comment type="subcellular location">
    <subcellularLocation>
        <location evidence="2">Cytoplasm</location>
    </subcellularLocation>
    <subcellularLocation>
        <location evidence="1">Nucleus</location>
    </subcellularLocation>
</comment>
<keyword evidence="5" id="KW-0489">Methyltransferase</keyword>
<dbReference type="PANTHER" id="PTHR14614:SF39">
    <property type="entry name" value="HISTIDINE PROTEIN METHYLTRANSFERASE 1 HOMOLOG"/>
    <property type="match status" value="1"/>
</dbReference>
<protein>
    <recommendedName>
        <fullName evidence="3">protein-histidine N-methyltransferase</fullName>
        <ecNumber evidence="3">2.1.1.85</ecNumber>
    </recommendedName>
</protein>
<evidence type="ECO:0000313" key="11">
    <source>
        <dbReference type="Proteomes" id="UP001153292"/>
    </source>
</evidence>